<organism evidence="8 9">
    <name type="scientific">Bifidobacterium longum subsp. infantis</name>
    <dbReference type="NCBI Taxonomy" id="1682"/>
    <lineage>
        <taxon>Bacteria</taxon>
        <taxon>Bacillati</taxon>
        <taxon>Actinomycetota</taxon>
        <taxon>Actinomycetes</taxon>
        <taxon>Bifidobacteriales</taxon>
        <taxon>Bifidobacteriaceae</taxon>
        <taxon>Bifidobacterium</taxon>
    </lineage>
</organism>
<dbReference type="RefSeq" id="WP_082247978.1">
    <property type="nucleotide sequence ID" value="NZ_CP010411.1"/>
</dbReference>
<keyword evidence="2 7" id="KW-0813">Transport</keyword>
<feature type="transmembrane region" description="Helical" evidence="7">
    <location>
        <begin position="37"/>
        <end position="60"/>
    </location>
</feature>
<dbReference type="PANTHER" id="PTHR30193">
    <property type="entry name" value="ABC TRANSPORTER PERMEASE PROTEIN"/>
    <property type="match status" value="1"/>
</dbReference>
<dbReference type="CDD" id="cd06261">
    <property type="entry name" value="TM_PBP2"/>
    <property type="match status" value="1"/>
</dbReference>
<reference evidence="8 9" key="1">
    <citation type="submission" date="2014-12" db="EMBL/GenBank/DDBJ databases">
        <title>Complete genome sequence of Bifidobacterium longum subsp. infantis BT1.</title>
        <authorList>
            <person name="Kim J.F."/>
            <person name="Kwak M.-J."/>
        </authorList>
    </citation>
    <scope>NUCLEOTIDE SEQUENCE [LARGE SCALE GENOMIC DNA]</scope>
    <source>
        <strain evidence="8 9">BT1</strain>
    </source>
</reference>
<dbReference type="InterPro" id="IPR051393">
    <property type="entry name" value="ABC_transporter_permease"/>
</dbReference>
<gene>
    <name evidence="8" type="ORF">RY67_502</name>
</gene>
<keyword evidence="5 7" id="KW-1133">Transmembrane helix</keyword>
<comment type="subcellular location">
    <subcellularLocation>
        <location evidence="1 7">Cell membrane</location>
        <topology evidence="1 7">Multi-pass membrane protein</topology>
    </subcellularLocation>
</comment>
<name>A0A0M3T5W6_BIFLI</name>
<sequence>MEERREKSIAVTALNEGGGGKSHRSGRYSAERQPHAWLLLFPALALITVFNLLPLVRIFIMSLQGGTLTRQRFVGMRNFVFVFADPEFRKAIANTALFAFVVVSVGLVLSMAVAVAINGKLRGGRVFEILFFIPYLTSVIAIGMVFRYLFNGDYGLVNYVLGLFGLGPYDFLNDPKFNMPTLIIFGIWSSLAFNIIILLSGLRGIDKEYYKVADMFGATAWEKFRRITLPQMVPILTFLSIVDFINSFKVYTEVYALFNGKAGIGDSATTAVFYVFNKFYVDNKYGQGMAAAVVLFLVILAFTIIQGIVLRRLAK</sequence>
<dbReference type="InterPro" id="IPR000515">
    <property type="entry name" value="MetI-like"/>
</dbReference>
<dbReference type="PANTHER" id="PTHR30193:SF37">
    <property type="entry name" value="INNER MEMBRANE ABC TRANSPORTER PERMEASE PROTEIN YCJO"/>
    <property type="match status" value="1"/>
</dbReference>
<evidence type="ECO:0000256" key="4">
    <source>
        <dbReference type="ARBA" id="ARBA00022692"/>
    </source>
</evidence>
<keyword evidence="3" id="KW-1003">Cell membrane</keyword>
<evidence type="ECO:0000256" key="2">
    <source>
        <dbReference type="ARBA" id="ARBA00022448"/>
    </source>
</evidence>
<dbReference type="SUPFAM" id="SSF161098">
    <property type="entry name" value="MetI-like"/>
    <property type="match status" value="1"/>
</dbReference>
<keyword evidence="6 7" id="KW-0472">Membrane</keyword>
<dbReference type="Gene3D" id="1.10.3720.10">
    <property type="entry name" value="MetI-like"/>
    <property type="match status" value="1"/>
</dbReference>
<feature type="transmembrane region" description="Helical" evidence="7">
    <location>
        <begin position="289"/>
        <end position="310"/>
    </location>
</feature>
<evidence type="ECO:0000256" key="1">
    <source>
        <dbReference type="ARBA" id="ARBA00004651"/>
    </source>
</evidence>
<protein>
    <submittedName>
        <fullName evidence="8">ABC transporter permease component</fullName>
    </submittedName>
</protein>
<feature type="transmembrane region" description="Helical" evidence="7">
    <location>
        <begin position="96"/>
        <end position="117"/>
    </location>
</feature>
<dbReference type="PATRIC" id="fig|1682.24.peg.485"/>
<accession>A0A0M3T5W6</accession>
<keyword evidence="4 7" id="KW-0812">Transmembrane</keyword>
<feature type="transmembrane region" description="Helical" evidence="7">
    <location>
        <begin position="182"/>
        <end position="202"/>
    </location>
</feature>
<proteinExistence type="inferred from homology"/>
<feature type="transmembrane region" description="Helical" evidence="7">
    <location>
        <begin position="129"/>
        <end position="150"/>
    </location>
</feature>
<dbReference type="GO" id="GO:0005886">
    <property type="term" value="C:plasma membrane"/>
    <property type="evidence" value="ECO:0007669"/>
    <property type="project" value="UniProtKB-SubCell"/>
</dbReference>
<comment type="similarity">
    <text evidence="7">Belongs to the binding-protein-dependent transport system permease family.</text>
</comment>
<evidence type="ECO:0000256" key="5">
    <source>
        <dbReference type="ARBA" id="ARBA00022989"/>
    </source>
</evidence>
<dbReference type="PROSITE" id="PS50928">
    <property type="entry name" value="ABC_TM1"/>
    <property type="match status" value="1"/>
</dbReference>
<feature type="transmembrane region" description="Helical" evidence="7">
    <location>
        <begin position="232"/>
        <end position="251"/>
    </location>
</feature>
<evidence type="ECO:0000313" key="8">
    <source>
        <dbReference type="EMBL" id="ALE08565.1"/>
    </source>
</evidence>
<dbReference type="EMBL" id="CP010411">
    <property type="protein sequence ID" value="ALE08565.1"/>
    <property type="molecule type" value="Genomic_DNA"/>
</dbReference>
<evidence type="ECO:0000256" key="3">
    <source>
        <dbReference type="ARBA" id="ARBA00022475"/>
    </source>
</evidence>
<dbReference type="AlphaFoldDB" id="A0A0M3T5W6"/>
<evidence type="ECO:0000256" key="6">
    <source>
        <dbReference type="ARBA" id="ARBA00023136"/>
    </source>
</evidence>
<evidence type="ECO:0000313" key="9">
    <source>
        <dbReference type="Proteomes" id="UP000067206"/>
    </source>
</evidence>
<dbReference type="GO" id="GO:0055085">
    <property type="term" value="P:transmembrane transport"/>
    <property type="evidence" value="ECO:0007669"/>
    <property type="project" value="InterPro"/>
</dbReference>
<dbReference type="Pfam" id="PF00528">
    <property type="entry name" value="BPD_transp_1"/>
    <property type="match status" value="1"/>
</dbReference>
<evidence type="ECO:0000256" key="7">
    <source>
        <dbReference type="RuleBase" id="RU363032"/>
    </source>
</evidence>
<dbReference type="Proteomes" id="UP000067206">
    <property type="component" value="Chromosome"/>
</dbReference>
<dbReference type="InterPro" id="IPR035906">
    <property type="entry name" value="MetI-like_sf"/>
</dbReference>